<proteinExistence type="predicted"/>
<comment type="caution">
    <text evidence="1">The sequence shown here is derived from an EMBL/GenBank/DDBJ whole genome shotgun (WGS) entry which is preliminary data.</text>
</comment>
<accession>A0A644YJ84</accession>
<gene>
    <name evidence="1" type="ORF">SDC9_75172</name>
</gene>
<dbReference type="AlphaFoldDB" id="A0A644YJ84"/>
<name>A0A644YJ84_9ZZZZ</name>
<protein>
    <submittedName>
        <fullName evidence="1">Uncharacterized protein</fullName>
    </submittedName>
</protein>
<reference evidence="1" key="1">
    <citation type="submission" date="2019-08" db="EMBL/GenBank/DDBJ databases">
        <authorList>
            <person name="Kucharzyk K."/>
            <person name="Murdoch R.W."/>
            <person name="Higgins S."/>
            <person name="Loffler F."/>
        </authorList>
    </citation>
    <scope>NUCLEOTIDE SEQUENCE</scope>
</reference>
<evidence type="ECO:0000313" key="1">
    <source>
        <dbReference type="EMBL" id="MPM28645.1"/>
    </source>
</evidence>
<sequence length="33" mass="3838">MSIFVLKREYALQLPNSYVEIDRDEMEYVDGGG</sequence>
<organism evidence="1">
    <name type="scientific">bioreactor metagenome</name>
    <dbReference type="NCBI Taxonomy" id="1076179"/>
    <lineage>
        <taxon>unclassified sequences</taxon>
        <taxon>metagenomes</taxon>
        <taxon>ecological metagenomes</taxon>
    </lineage>
</organism>
<dbReference type="EMBL" id="VSSQ01005310">
    <property type="protein sequence ID" value="MPM28645.1"/>
    <property type="molecule type" value="Genomic_DNA"/>
</dbReference>